<dbReference type="InterPro" id="IPR003587">
    <property type="entry name" value="Hint_dom_N"/>
</dbReference>
<dbReference type="InterPro" id="IPR036844">
    <property type="entry name" value="Hint_dom_sf"/>
</dbReference>
<evidence type="ECO:0000256" key="1">
    <source>
        <dbReference type="SAM" id="MobiDB-lite"/>
    </source>
</evidence>
<evidence type="ECO:0000313" key="3">
    <source>
        <dbReference type="EMBL" id="QJA81048.1"/>
    </source>
</evidence>
<dbReference type="PROSITE" id="PS50818">
    <property type="entry name" value="INTEIN_C_TER"/>
    <property type="match status" value="1"/>
</dbReference>
<feature type="domain" description="Hint" evidence="2">
    <location>
        <begin position="502"/>
        <end position="591"/>
    </location>
</feature>
<proteinExistence type="predicted"/>
<reference evidence="3" key="1">
    <citation type="submission" date="2020-03" db="EMBL/GenBank/DDBJ databases">
        <title>The deep terrestrial virosphere.</title>
        <authorList>
            <person name="Holmfeldt K."/>
            <person name="Nilsson E."/>
            <person name="Simone D."/>
            <person name="Lopez-Fernandez M."/>
            <person name="Wu X."/>
            <person name="de Brujin I."/>
            <person name="Lundin D."/>
            <person name="Andersson A."/>
            <person name="Bertilsson S."/>
            <person name="Dopson M."/>
        </authorList>
    </citation>
    <scope>NUCLEOTIDE SEQUENCE</scope>
    <source>
        <strain evidence="3">MM415A00602</strain>
    </source>
</reference>
<gene>
    <name evidence="3" type="ORF">MM415A00602_0002</name>
</gene>
<dbReference type="InterPro" id="IPR027417">
    <property type="entry name" value="P-loop_NTPase"/>
</dbReference>
<dbReference type="GO" id="GO:0016539">
    <property type="term" value="P:intein-mediated protein splicing"/>
    <property type="evidence" value="ECO:0007669"/>
    <property type="project" value="InterPro"/>
</dbReference>
<name>A0A6M3KHT2_9ZZZZ</name>
<dbReference type="EMBL" id="MT142445">
    <property type="protein sequence ID" value="QJA81048.1"/>
    <property type="molecule type" value="Genomic_DNA"/>
</dbReference>
<dbReference type="InterPro" id="IPR030934">
    <property type="entry name" value="Intein_C"/>
</dbReference>
<feature type="region of interest" description="Disordered" evidence="1">
    <location>
        <begin position="616"/>
        <end position="642"/>
    </location>
</feature>
<dbReference type="Gene3D" id="3.40.50.300">
    <property type="entry name" value="P-loop containing nucleotide triphosphate hydrolases"/>
    <property type="match status" value="1"/>
</dbReference>
<dbReference type="SUPFAM" id="SSF51294">
    <property type="entry name" value="Hedgehog/intein (Hint) domain"/>
    <property type="match status" value="1"/>
</dbReference>
<sequence>MPFITYDFQDRALDILFDSLEESFDVSVEKSRQMGASWLFAIVMQYCWLFRKGQNFLMLSRSDEYVDRSNEPKSLFWKLDYIHANLPSWMMPPGWAKGKHRLVKRMVNPANGNTIVGEATTEDSGRGGTFTAVLHDEFGACDVGMGILKSTRSATGTRWFNSTPKGTGNAHYRIVQLSRQNSKQVRPIRFHWSDHPDYARCIYKLNDQGQPKPTRKTRKLELEAYLEENADLVASLKKRGFWDDYRLRSPWFDTQCARATTKAEIAQELEIDYGGAGYQFFDARDIQNLIQLYCSLPKHVGDLEFDHDTLEPLGFRDHGQGSLELWCELIHNVPPARPYVVGVDAAAGTGASNSVLSVWDAKTSEKVGQYVDPHIKPERLAKLTIALCKWFWDAYVIWETNGSGRAFGDAVIEWGYGRFYKRPSKTETGETGANAGWAPTRDNKYQLLSQYRGALADRTVCNRSEQAMLETLEYLFLGNNWVEHSSLNENEDPSGARDQHGDRCFVAGTKIATDLGEKPIEQIAVGDSVWTRDGLRPVVACGETGIAEVMEMRLSNGQTLIGTKNHPVWTENRAWVQLSLLTPCDILVESKTIHLEESQWVTFEDERTSQQTIPKRLCSTGGSTTATQAPSRSTGKGTFGDGVISETRKRLRSTSLSGNITTDLFQRTWSFITRTATRSTTRLRTWRASPFRSTVKSTKWENGWKDTDVPSCTATLASNAESNTRRFVKIEPSFAPKPVRSSIGETINCTTRHENASFAGVHLSLTDTNHLSPVRLRVGHVSMQTIVPRGSEKVYNLSVGQTPEYFANGVLVHNCIADALAVKVLNDQPKQVTQVIQSYSPLSVAGRREMRKTVEKEKGNPYVFN</sequence>
<accession>A0A6M3KHT2</accession>
<dbReference type="Gene3D" id="2.170.16.10">
    <property type="entry name" value="Hedgehog/Intein (Hint) domain"/>
    <property type="match status" value="2"/>
</dbReference>
<protein>
    <submittedName>
        <fullName evidence="3">Putative terminase large subunit</fullName>
    </submittedName>
</protein>
<dbReference type="SMART" id="SM00306">
    <property type="entry name" value="HintN"/>
    <property type="match status" value="1"/>
</dbReference>
<dbReference type="AlphaFoldDB" id="A0A6M3KHT2"/>
<dbReference type="Gene3D" id="3.30.420.240">
    <property type="match status" value="1"/>
</dbReference>
<dbReference type="InterPro" id="IPR028992">
    <property type="entry name" value="Hedgehog/Intein_dom"/>
</dbReference>
<dbReference type="NCBIfam" id="TIGR01443">
    <property type="entry name" value="intein_Cterm"/>
    <property type="match status" value="1"/>
</dbReference>
<dbReference type="PROSITE" id="PS50817">
    <property type="entry name" value="INTEIN_N_TER"/>
    <property type="match status" value="1"/>
</dbReference>
<feature type="compositionally biased region" description="Polar residues" evidence="1">
    <location>
        <begin position="620"/>
        <end position="636"/>
    </location>
</feature>
<dbReference type="InterPro" id="IPR006141">
    <property type="entry name" value="Intein_N"/>
</dbReference>
<evidence type="ECO:0000259" key="2">
    <source>
        <dbReference type="SMART" id="SM00306"/>
    </source>
</evidence>
<dbReference type="Pfam" id="PF13403">
    <property type="entry name" value="Hint_2"/>
    <property type="match status" value="1"/>
</dbReference>
<organism evidence="3">
    <name type="scientific">viral metagenome</name>
    <dbReference type="NCBI Taxonomy" id="1070528"/>
    <lineage>
        <taxon>unclassified sequences</taxon>
        <taxon>metagenomes</taxon>
        <taxon>organismal metagenomes</taxon>
    </lineage>
</organism>